<keyword evidence="2" id="KW-0472">Membrane</keyword>
<evidence type="ECO:0000313" key="3">
    <source>
        <dbReference type="EMBL" id="GAA4450803.1"/>
    </source>
</evidence>
<protein>
    <submittedName>
        <fullName evidence="3">Uncharacterized protein</fullName>
    </submittedName>
</protein>
<keyword evidence="4" id="KW-1185">Reference proteome</keyword>
<feature type="transmembrane region" description="Helical" evidence="2">
    <location>
        <begin position="225"/>
        <end position="246"/>
    </location>
</feature>
<sequence>MMMNANGTESAAERTGDERSADEQTRHEQTADPRGADRMLVLVLRLAAMLCFAGWTWVHYYWEGPYGILLWQDATYDFANRLGISWDEFVGTGADDGWLQTWIARITWLYLACTVLTLTVRSKSYFQMAGLVGGSGLLAVLSYAKYVASQHQAPMFIEHGGQILAPVLLVLALRFGARHRITVATAMVAVVMTFAGHGCYAIGWWPTPGSFYGMISVALDVEYETANMMLRCFGLLDFVVCVAIFIPPLRRVAAGYAVIWGFLTAVARPLAGMSWSLNYWGADQFLHETILRAPHFLIPLYLVILWRRPRNANDADTKQVNPSARISPTND</sequence>
<reference evidence="4" key="1">
    <citation type="journal article" date="2019" name="Int. J. Syst. Evol. Microbiol.">
        <title>The Global Catalogue of Microorganisms (GCM) 10K type strain sequencing project: providing services to taxonomists for standard genome sequencing and annotation.</title>
        <authorList>
            <consortium name="The Broad Institute Genomics Platform"/>
            <consortium name="The Broad Institute Genome Sequencing Center for Infectious Disease"/>
            <person name="Wu L."/>
            <person name="Ma J."/>
        </authorList>
    </citation>
    <scope>NUCLEOTIDE SEQUENCE [LARGE SCALE GENOMIC DNA]</scope>
    <source>
        <strain evidence="4">JCM 17759</strain>
    </source>
</reference>
<evidence type="ECO:0000256" key="2">
    <source>
        <dbReference type="SAM" id="Phobius"/>
    </source>
</evidence>
<feature type="transmembrane region" description="Helical" evidence="2">
    <location>
        <begin position="156"/>
        <end position="176"/>
    </location>
</feature>
<feature type="transmembrane region" description="Helical" evidence="2">
    <location>
        <begin position="183"/>
        <end position="205"/>
    </location>
</feature>
<feature type="region of interest" description="Disordered" evidence="1">
    <location>
        <begin position="1"/>
        <end position="32"/>
    </location>
</feature>
<feature type="transmembrane region" description="Helical" evidence="2">
    <location>
        <begin position="99"/>
        <end position="118"/>
    </location>
</feature>
<organism evidence="3 4">
    <name type="scientific">Novipirellula rosea</name>
    <dbReference type="NCBI Taxonomy" id="1031540"/>
    <lineage>
        <taxon>Bacteria</taxon>
        <taxon>Pseudomonadati</taxon>
        <taxon>Planctomycetota</taxon>
        <taxon>Planctomycetia</taxon>
        <taxon>Pirellulales</taxon>
        <taxon>Pirellulaceae</taxon>
        <taxon>Novipirellula</taxon>
    </lineage>
</organism>
<feature type="transmembrane region" description="Helical" evidence="2">
    <location>
        <begin position="253"/>
        <end position="277"/>
    </location>
</feature>
<gene>
    <name evidence="3" type="ORF">GCM10023156_17490</name>
</gene>
<evidence type="ECO:0000256" key="1">
    <source>
        <dbReference type="SAM" id="MobiDB-lite"/>
    </source>
</evidence>
<feature type="transmembrane region" description="Helical" evidence="2">
    <location>
        <begin position="42"/>
        <end position="62"/>
    </location>
</feature>
<proteinExistence type="predicted"/>
<comment type="caution">
    <text evidence="3">The sequence shown here is derived from an EMBL/GenBank/DDBJ whole genome shotgun (WGS) entry which is preliminary data.</text>
</comment>
<feature type="compositionally biased region" description="Basic and acidic residues" evidence="1">
    <location>
        <begin position="11"/>
        <end position="32"/>
    </location>
</feature>
<keyword evidence="2" id="KW-0812">Transmembrane</keyword>
<feature type="transmembrane region" description="Helical" evidence="2">
    <location>
        <begin position="125"/>
        <end position="144"/>
    </location>
</feature>
<accession>A0ABP8MK63</accession>
<dbReference type="EMBL" id="BAABGA010000022">
    <property type="protein sequence ID" value="GAA4450803.1"/>
    <property type="molecule type" value="Genomic_DNA"/>
</dbReference>
<feature type="transmembrane region" description="Helical" evidence="2">
    <location>
        <begin position="289"/>
        <end position="306"/>
    </location>
</feature>
<dbReference type="Proteomes" id="UP001500840">
    <property type="component" value="Unassembled WGS sequence"/>
</dbReference>
<name>A0ABP8MK63_9BACT</name>
<keyword evidence="2" id="KW-1133">Transmembrane helix</keyword>
<evidence type="ECO:0000313" key="4">
    <source>
        <dbReference type="Proteomes" id="UP001500840"/>
    </source>
</evidence>